<evidence type="ECO:0000256" key="1">
    <source>
        <dbReference type="SAM" id="MobiDB-lite"/>
    </source>
</evidence>
<feature type="chain" id="PRO_5021443236" description="Secreted protein" evidence="2">
    <location>
        <begin position="26"/>
        <end position="114"/>
    </location>
</feature>
<evidence type="ECO:0008006" key="5">
    <source>
        <dbReference type="Google" id="ProtNLM"/>
    </source>
</evidence>
<proteinExistence type="predicted"/>
<comment type="caution">
    <text evidence="3">The sequence shown here is derived from an EMBL/GenBank/DDBJ whole genome shotgun (WGS) entry which is preliminary data.</text>
</comment>
<dbReference type="OrthoDB" id="8005255at2"/>
<organism evidence="3 4">
    <name type="scientific">Methylobacterium nonmethylotrophicum</name>
    <dbReference type="NCBI Taxonomy" id="1141884"/>
    <lineage>
        <taxon>Bacteria</taxon>
        <taxon>Pseudomonadati</taxon>
        <taxon>Pseudomonadota</taxon>
        <taxon>Alphaproteobacteria</taxon>
        <taxon>Hyphomicrobiales</taxon>
        <taxon>Methylobacteriaceae</taxon>
        <taxon>Methylobacterium</taxon>
    </lineage>
</organism>
<evidence type="ECO:0000256" key="2">
    <source>
        <dbReference type="SAM" id="SignalP"/>
    </source>
</evidence>
<gene>
    <name evidence="3" type="ORF">EU555_08140</name>
</gene>
<protein>
    <recommendedName>
        <fullName evidence="5">Secreted protein</fullName>
    </recommendedName>
</protein>
<dbReference type="RefSeq" id="WP_135414170.1">
    <property type="nucleotide sequence ID" value="NZ_SRLB01000005.1"/>
</dbReference>
<name>A0A4Z0NU18_9HYPH</name>
<keyword evidence="2" id="KW-0732">Signal</keyword>
<feature type="signal peptide" evidence="2">
    <location>
        <begin position="1"/>
        <end position="25"/>
    </location>
</feature>
<dbReference type="EMBL" id="SRLB01000005">
    <property type="protein sequence ID" value="TGE00705.1"/>
    <property type="molecule type" value="Genomic_DNA"/>
</dbReference>
<evidence type="ECO:0000313" key="3">
    <source>
        <dbReference type="EMBL" id="TGE00705.1"/>
    </source>
</evidence>
<sequence length="114" mass="12978">MTARSSRSLLLGALALLALAGPVAAADLDEPPPRFEGRGDWRPAPPPPPRYVEAPETCRVFVKRRIDPDDDEVVRRVRVCDEAPGYRDGYRDGPRWGWARRHRHWDDEPGPGRW</sequence>
<feature type="compositionally biased region" description="Basic and acidic residues" evidence="1">
    <location>
        <begin position="31"/>
        <end position="41"/>
    </location>
</feature>
<keyword evidence="4" id="KW-1185">Reference proteome</keyword>
<dbReference type="AlphaFoldDB" id="A0A4Z0NU18"/>
<evidence type="ECO:0000313" key="4">
    <source>
        <dbReference type="Proteomes" id="UP000297535"/>
    </source>
</evidence>
<accession>A0A4Z0NU18</accession>
<dbReference type="Proteomes" id="UP000297535">
    <property type="component" value="Unassembled WGS sequence"/>
</dbReference>
<feature type="region of interest" description="Disordered" evidence="1">
    <location>
        <begin position="26"/>
        <end position="52"/>
    </location>
</feature>
<reference evidence="3 4" key="1">
    <citation type="submission" date="2019-04" db="EMBL/GenBank/DDBJ databases">
        <authorList>
            <person name="Feng G."/>
            <person name="Zhu H."/>
        </authorList>
    </citation>
    <scope>NUCLEOTIDE SEQUENCE [LARGE SCALE GENOMIC DNA]</scope>
    <source>
        <strain evidence="3 4">6HR-1</strain>
    </source>
</reference>